<comment type="caution">
    <text evidence="1">The sequence shown here is derived from an EMBL/GenBank/DDBJ whole genome shotgun (WGS) entry which is preliminary data.</text>
</comment>
<dbReference type="Proteomes" id="UP000178323">
    <property type="component" value="Unassembled WGS sequence"/>
</dbReference>
<dbReference type="AlphaFoldDB" id="A0A1F5S165"/>
<evidence type="ECO:0000313" key="2">
    <source>
        <dbReference type="Proteomes" id="UP000178323"/>
    </source>
</evidence>
<dbReference type="Gene3D" id="3.30.2320.50">
    <property type="match status" value="1"/>
</dbReference>
<accession>A0A1F5S165</accession>
<dbReference type="EMBL" id="MFFS01000084">
    <property type="protein sequence ID" value="OGF20428.1"/>
    <property type="molecule type" value="Genomic_DNA"/>
</dbReference>
<protein>
    <recommendedName>
        <fullName evidence="3">Hydrogenase maturation nickel metallochaperone HypA</fullName>
    </recommendedName>
</protein>
<evidence type="ECO:0000313" key="1">
    <source>
        <dbReference type="EMBL" id="OGF20428.1"/>
    </source>
</evidence>
<proteinExistence type="predicted"/>
<gene>
    <name evidence="1" type="ORF">A2Y83_04735</name>
</gene>
<name>A0A1F5S165_9BACT</name>
<sequence length="84" mass="9423">MEFCMHDIHLANQIVNLVKEHCEKEGIKIVKKIRIALGSGCEHGEIISADNLEFIIKLLLGDNVDVEIEKIAGDKRELVEIEGN</sequence>
<evidence type="ECO:0008006" key="3">
    <source>
        <dbReference type="Google" id="ProtNLM"/>
    </source>
</evidence>
<organism evidence="1 2">
    <name type="scientific">Candidatus Falkowbacteria bacterium RBG_13_39_14</name>
    <dbReference type="NCBI Taxonomy" id="1797985"/>
    <lineage>
        <taxon>Bacteria</taxon>
        <taxon>Candidatus Falkowiibacteriota</taxon>
    </lineage>
</organism>
<reference evidence="1 2" key="1">
    <citation type="journal article" date="2016" name="Nat. Commun.">
        <title>Thousands of microbial genomes shed light on interconnected biogeochemical processes in an aquifer system.</title>
        <authorList>
            <person name="Anantharaman K."/>
            <person name="Brown C.T."/>
            <person name="Hug L.A."/>
            <person name="Sharon I."/>
            <person name="Castelle C.J."/>
            <person name="Probst A.J."/>
            <person name="Thomas B.C."/>
            <person name="Singh A."/>
            <person name="Wilkins M.J."/>
            <person name="Karaoz U."/>
            <person name="Brodie E.L."/>
            <person name="Williams K.H."/>
            <person name="Hubbard S.S."/>
            <person name="Banfield J.F."/>
        </authorList>
    </citation>
    <scope>NUCLEOTIDE SEQUENCE [LARGE SCALE GENOMIC DNA]</scope>
</reference>